<keyword evidence="2 12" id="KW-1003">Cell membrane</keyword>
<feature type="transmembrane region" description="Helical" evidence="12">
    <location>
        <begin position="36"/>
        <end position="58"/>
    </location>
</feature>
<keyword evidence="8 12" id="KW-0472">Membrane</keyword>
<feature type="binding site" evidence="12">
    <location>
        <position position="75"/>
    </location>
    <ligand>
        <name>Na(+)</name>
        <dbReference type="ChEBI" id="CHEBI:29101"/>
        <note>structural</note>
    </ligand>
</feature>
<proteinExistence type="inferred from homology"/>
<dbReference type="NCBIfam" id="TIGR00494">
    <property type="entry name" value="crcB"/>
    <property type="match status" value="1"/>
</dbReference>
<comment type="similarity">
    <text evidence="10 12">Belongs to the fluoride channel Fluc/FEX (TC 1.A.43) family.</text>
</comment>
<evidence type="ECO:0000256" key="5">
    <source>
        <dbReference type="ARBA" id="ARBA00022989"/>
    </source>
</evidence>
<dbReference type="GO" id="GO:0062054">
    <property type="term" value="F:fluoride channel activity"/>
    <property type="evidence" value="ECO:0007669"/>
    <property type="project" value="UniProtKB-UniRule"/>
</dbReference>
<keyword evidence="5 12" id="KW-1133">Transmembrane helix</keyword>
<comment type="subcellular location">
    <subcellularLocation>
        <location evidence="1 12">Cell membrane</location>
        <topology evidence="1 12">Multi-pass membrane protein</topology>
    </subcellularLocation>
</comment>
<keyword evidence="12" id="KW-0479">Metal-binding</keyword>
<accession>A0A158M5J0</accession>
<dbReference type="PANTHER" id="PTHR28259:SF1">
    <property type="entry name" value="FLUORIDE EXPORT PROTEIN 1-RELATED"/>
    <property type="match status" value="1"/>
</dbReference>
<evidence type="ECO:0000256" key="2">
    <source>
        <dbReference type="ARBA" id="ARBA00022475"/>
    </source>
</evidence>
<dbReference type="STRING" id="35814.BBB42_06870"/>
<name>A0A158M5J0_9BORD</name>
<dbReference type="GO" id="GO:0140114">
    <property type="term" value="P:cellular detoxification of fluoride"/>
    <property type="evidence" value="ECO:0007669"/>
    <property type="project" value="UniProtKB-UniRule"/>
</dbReference>
<feature type="transmembrane region" description="Helical" evidence="12">
    <location>
        <begin position="64"/>
        <end position="88"/>
    </location>
</feature>
<evidence type="ECO:0000256" key="4">
    <source>
        <dbReference type="ARBA" id="ARBA00022692"/>
    </source>
</evidence>
<keyword evidence="9 12" id="KW-0407">Ion channel</keyword>
<sequence>MLIPFHFLVIGVGAAIGAWLRWLLGLRFNDGHWPWGTLVANLGGGYLIGLVLGLVALHPEWPPWVRLALVTGFLGGVTTFSTFSAEVVQYLERGQIGPAAGYAAVSLAGSLCLTALGLATAHYLGR</sequence>
<evidence type="ECO:0000256" key="12">
    <source>
        <dbReference type="HAMAP-Rule" id="MF_00454"/>
    </source>
</evidence>
<dbReference type="AlphaFoldDB" id="A0A158M5J0"/>
<evidence type="ECO:0000256" key="10">
    <source>
        <dbReference type="ARBA" id="ARBA00035120"/>
    </source>
</evidence>
<keyword evidence="7 12" id="KW-0406">Ion transport</keyword>
<dbReference type="GeneID" id="93120448"/>
<evidence type="ECO:0000256" key="11">
    <source>
        <dbReference type="ARBA" id="ARBA00035585"/>
    </source>
</evidence>
<keyword evidence="12" id="KW-0813">Transport</keyword>
<gene>
    <name evidence="12 13" type="primary">crcB</name>
    <name evidence="12" type="synonym">fluC</name>
    <name evidence="13" type="ORF">L497_0713</name>
</gene>
<evidence type="ECO:0000256" key="7">
    <source>
        <dbReference type="ARBA" id="ARBA00023065"/>
    </source>
</evidence>
<dbReference type="PANTHER" id="PTHR28259">
    <property type="entry name" value="FLUORIDE EXPORT PROTEIN 1-RELATED"/>
    <property type="match status" value="1"/>
</dbReference>
<dbReference type="Pfam" id="PF02537">
    <property type="entry name" value="CRCB"/>
    <property type="match status" value="1"/>
</dbReference>
<feature type="transmembrane region" description="Helical" evidence="12">
    <location>
        <begin position="6"/>
        <end position="24"/>
    </location>
</feature>
<comment type="activity regulation">
    <text evidence="12">Na(+) is not transported, but it plays an essential structural role and its presence is essential for fluoride channel function.</text>
</comment>
<evidence type="ECO:0000313" key="14">
    <source>
        <dbReference type="Proteomes" id="UP000026682"/>
    </source>
</evidence>
<keyword evidence="6 12" id="KW-0915">Sodium</keyword>
<comment type="caution">
    <text evidence="13">The sequence shown here is derived from an EMBL/GenBank/DDBJ whole genome shotgun (WGS) entry which is preliminary data.</text>
</comment>
<organism evidence="13 14">
    <name type="scientific">Bordetella holmesii CDC-H585-BH</name>
    <dbReference type="NCBI Taxonomy" id="1331206"/>
    <lineage>
        <taxon>Bacteria</taxon>
        <taxon>Pseudomonadati</taxon>
        <taxon>Pseudomonadota</taxon>
        <taxon>Betaproteobacteria</taxon>
        <taxon>Burkholderiales</taxon>
        <taxon>Alcaligenaceae</taxon>
        <taxon>Bordetella</taxon>
    </lineage>
</organism>
<dbReference type="RefSeq" id="WP_005013192.1">
    <property type="nucleotide sequence ID" value="NZ_JFZZ01000070.1"/>
</dbReference>
<evidence type="ECO:0000256" key="6">
    <source>
        <dbReference type="ARBA" id="ARBA00023053"/>
    </source>
</evidence>
<keyword evidence="4 12" id="KW-0812">Transmembrane</keyword>
<protein>
    <recommendedName>
        <fullName evidence="12">Fluoride-specific ion channel FluC</fullName>
    </recommendedName>
</protein>
<dbReference type="Proteomes" id="UP000026682">
    <property type="component" value="Unassembled WGS sequence"/>
</dbReference>
<dbReference type="InterPro" id="IPR003691">
    <property type="entry name" value="FluC"/>
</dbReference>
<evidence type="ECO:0000256" key="9">
    <source>
        <dbReference type="ARBA" id="ARBA00023303"/>
    </source>
</evidence>
<evidence type="ECO:0000256" key="8">
    <source>
        <dbReference type="ARBA" id="ARBA00023136"/>
    </source>
</evidence>
<dbReference type="GO" id="GO:0046872">
    <property type="term" value="F:metal ion binding"/>
    <property type="evidence" value="ECO:0007669"/>
    <property type="project" value="UniProtKB-KW"/>
</dbReference>
<dbReference type="EMBL" id="JFZZ01000070">
    <property type="protein sequence ID" value="KAK90778.1"/>
    <property type="molecule type" value="Genomic_DNA"/>
</dbReference>
<keyword evidence="3" id="KW-0997">Cell inner membrane</keyword>
<feature type="binding site" evidence="12">
    <location>
        <position position="78"/>
    </location>
    <ligand>
        <name>Na(+)</name>
        <dbReference type="ChEBI" id="CHEBI:29101"/>
        <note>structural</note>
    </ligand>
</feature>
<evidence type="ECO:0000256" key="1">
    <source>
        <dbReference type="ARBA" id="ARBA00004651"/>
    </source>
</evidence>
<evidence type="ECO:0000313" key="13">
    <source>
        <dbReference type="EMBL" id="KAK90778.1"/>
    </source>
</evidence>
<dbReference type="HAMAP" id="MF_00454">
    <property type="entry name" value="FluC"/>
    <property type="match status" value="1"/>
</dbReference>
<comment type="function">
    <text evidence="12">Fluoride-specific ion channel. Important for reducing fluoride concentration in the cell, thus reducing its toxicity.</text>
</comment>
<dbReference type="GO" id="GO:0005886">
    <property type="term" value="C:plasma membrane"/>
    <property type="evidence" value="ECO:0007669"/>
    <property type="project" value="UniProtKB-SubCell"/>
</dbReference>
<comment type="catalytic activity">
    <reaction evidence="11">
        <text>fluoride(in) = fluoride(out)</text>
        <dbReference type="Rhea" id="RHEA:76159"/>
        <dbReference type="ChEBI" id="CHEBI:17051"/>
    </reaction>
    <physiologicalReaction direction="left-to-right" evidence="11">
        <dbReference type="Rhea" id="RHEA:76160"/>
    </physiologicalReaction>
</comment>
<evidence type="ECO:0000256" key="3">
    <source>
        <dbReference type="ARBA" id="ARBA00022519"/>
    </source>
</evidence>
<dbReference type="PATRIC" id="fig|1331206.3.peg.1915"/>
<feature type="transmembrane region" description="Helical" evidence="12">
    <location>
        <begin position="100"/>
        <end position="124"/>
    </location>
</feature>
<dbReference type="NCBIfam" id="NF010792">
    <property type="entry name" value="PRK14196.1"/>
    <property type="match status" value="1"/>
</dbReference>
<reference evidence="13 14" key="1">
    <citation type="submission" date="2014-03" db="EMBL/GenBank/DDBJ databases">
        <title>Genome sequence of Bordetella holmseii.</title>
        <authorList>
            <person name="Harvill E."/>
            <person name="Goodfield L.L."/>
            <person name="Ivanov Y."/>
            <person name="Meyer J.A."/>
            <person name="Newth C."/>
            <person name="Cassiday P."/>
            <person name="Tondella M.L."/>
            <person name="Liao P."/>
            <person name="Zimmerman J."/>
            <person name="Meert K."/>
            <person name="Wessel D."/>
            <person name="Berger J."/>
            <person name="Dean J.M."/>
            <person name="Holubkov R."/>
            <person name="Burr J."/>
            <person name="Liu T."/>
            <person name="Brinkac L.M."/>
            <person name="Sanka R."/>
            <person name="Kim M."/>
            <person name="Losada L."/>
        </authorList>
    </citation>
    <scope>NUCLEOTIDE SEQUENCE [LARGE SCALE GENOMIC DNA]</scope>
    <source>
        <strain evidence="13 14">CDC-H585-BH</strain>
    </source>
</reference>